<dbReference type="AlphaFoldDB" id="A0AAU2W0K3"/>
<dbReference type="EMBL" id="CP108313">
    <property type="protein sequence ID" value="WTW72853.1"/>
    <property type="molecule type" value="Genomic_DNA"/>
</dbReference>
<name>A0AAU2W0K3_9ACTN</name>
<reference evidence="1" key="1">
    <citation type="submission" date="2022-10" db="EMBL/GenBank/DDBJ databases">
        <title>The complete genomes of actinobacterial strains from the NBC collection.</title>
        <authorList>
            <person name="Joergensen T.S."/>
            <person name="Alvarez Arevalo M."/>
            <person name="Sterndorff E.B."/>
            <person name="Faurdal D."/>
            <person name="Vuksanovic O."/>
            <person name="Mourched A.-S."/>
            <person name="Charusanti P."/>
            <person name="Shaw S."/>
            <person name="Blin K."/>
            <person name="Weber T."/>
        </authorList>
    </citation>
    <scope>NUCLEOTIDE SEQUENCE</scope>
    <source>
        <strain evidence="1">NBC_00008</strain>
    </source>
</reference>
<protein>
    <submittedName>
        <fullName evidence="1">Uncharacterized protein</fullName>
    </submittedName>
</protein>
<proteinExistence type="predicted"/>
<sequence>MFAHLTPSQLSGVACILCADENGEMIPVSHLDGVQIFAHVDCGAQPAPVSDAPAPARTALVVGPTSTDSERRRLRKFAIEVAAQVGAITTFALHTDYSVGAFEAVYVLGRATELRNADCLVLVAEALAARMDVFDVPKPGSCGTCDCGRSVTVHPRWDREGALVCTECAGWAPECAHCGEDDGDFVALEIVEDGHSFHPVHPSCLTEARRSQPGAVFAIA</sequence>
<gene>
    <name evidence="1" type="ORF">OG398_33695</name>
</gene>
<evidence type="ECO:0000313" key="1">
    <source>
        <dbReference type="EMBL" id="WTW72853.1"/>
    </source>
</evidence>
<organism evidence="1">
    <name type="scientific">Streptomyces sp. NBC_00008</name>
    <dbReference type="NCBI Taxonomy" id="2903610"/>
    <lineage>
        <taxon>Bacteria</taxon>
        <taxon>Bacillati</taxon>
        <taxon>Actinomycetota</taxon>
        <taxon>Actinomycetes</taxon>
        <taxon>Kitasatosporales</taxon>
        <taxon>Streptomycetaceae</taxon>
        <taxon>Streptomyces</taxon>
    </lineage>
</organism>
<accession>A0AAU2W0K3</accession>